<evidence type="ECO:0000256" key="2">
    <source>
        <dbReference type="ARBA" id="ARBA00023125"/>
    </source>
</evidence>
<dbReference type="Pfam" id="PF12833">
    <property type="entry name" value="HTH_18"/>
    <property type="match status" value="1"/>
</dbReference>
<reference evidence="7" key="1">
    <citation type="submission" date="2016-10" db="EMBL/GenBank/DDBJ databases">
        <authorList>
            <person name="Varghese N."/>
            <person name="Submissions S."/>
        </authorList>
    </citation>
    <scope>NUCLEOTIDE SEQUENCE [LARGE SCALE GENOMIC DNA]</scope>
    <source>
        <strain evidence="7">DSM 17724</strain>
    </source>
</reference>
<evidence type="ECO:0000313" key="7">
    <source>
        <dbReference type="Proteomes" id="UP000199469"/>
    </source>
</evidence>
<feature type="transmembrane region" description="Helical" evidence="4">
    <location>
        <begin position="76"/>
        <end position="93"/>
    </location>
</feature>
<dbReference type="InterPro" id="IPR009057">
    <property type="entry name" value="Homeodomain-like_sf"/>
</dbReference>
<dbReference type="PANTHER" id="PTHR43280">
    <property type="entry name" value="ARAC-FAMILY TRANSCRIPTIONAL REGULATOR"/>
    <property type="match status" value="1"/>
</dbReference>
<dbReference type="GO" id="GO:0043565">
    <property type="term" value="F:sequence-specific DNA binding"/>
    <property type="evidence" value="ECO:0007669"/>
    <property type="project" value="InterPro"/>
</dbReference>
<dbReference type="OrthoDB" id="9779074at2"/>
<dbReference type="SMART" id="SM00342">
    <property type="entry name" value="HTH_ARAC"/>
    <property type="match status" value="1"/>
</dbReference>
<evidence type="ECO:0000256" key="1">
    <source>
        <dbReference type="ARBA" id="ARBA00023015"/>
    </source>
</evidence>
<dbReference type="GO" id="GO:0003700">
    <property type="term" value="F:DNA-binding transcription factor activity"/>
    <property type="evidence" value="ECO:0007669"/>
    <property type="project" value="InterPro"/>
</dbReference>
<sequence length="314" mass="37540">MNKQYITYQEKERLKREFVHKYLLLMIIIFLIYMLIYTFIQYNNFLAYYIAGGLVLTSTAYLIARKSNSLDKFVRCYFILSPIYIIFIMVYFWNVSVMSFVWLLPLPLGVYIFFPTKKDIIAFTLYGLFIIIAEYIIVYFFSFSLTISRQSIVLTDTLLIVSNILIILLEIYYTDKIRKAEFFLQFEKKYLVRTKNSESESYHQLFEKIEEVVKGKMLFKDDKFNISKLCIELDVNSKYIAKALRANNYSNFNTFLNFHRINHVKKLLEESNLQRITLMYIYTEAGFSNQSTFNRVFKQFENMTPSEYIAMKHG</sequence>
<name>A0A1I0QHF6_9FLAO</name>
<proteinExistence type="predicted"/>
<feature type="transmembrane region" description="Helical" evidence="4">
    <location>
        <begin position="99"/>
        <end position="116"/>
    </location>
</feature>
<dbReference type="PROSITE" id="PS01124">
    <property type="entry name" value="HTH_ARAC_FAMILY_2"/>
    <property type="match status" value="1"/>
</dbReference>
<evidence type="ECO:0000256" key="4">
    <source>
        <dbReference type="SAM" id="Phobius"/>
    </source>
</evidence>
<dbReference type="EMBL" id="FOIU01000001">
    <property type="protein sequence ID" value="SEW26416.1"/>
    <property type="molecule type" value="Genomic_DNA"/>
</dbReference>
<gene>
    <name evidence="6" type="ORF">SAMN05421841_1913</name>
</gene>
<feature type="transmembrane region" description="Helical" evidence="4">
    <location>
        <begin position="123"/>
        <end position="145"/>
    </location>
</feature>
<feature type="transmembrane region" description="Helical" evidence="4">
    <location>
        <begin position="46"/>
        <end position="64"/>
    </location>
</feature>
<evidence type="ECO:0000259" key="5">
    <source>
        <dbReference type="PROSITE" id="PS01124"/>
    </source>
</evidence>
<keyword evidence="4" id="KW-1133">Transmembrane helix</keyword>
<keyword evidence="2" id="KW-0238">DNA-binding</keyword>
<organism evidence="6 7">
    <name type="scientific">Chryseobacterium wanjuense</name>
    <dbReference type="NCBI Taxonomy" id="356305"/>
    <lineage>
        <taxon>Bacteria</taxon>
        <taxon>Pseudomonadati</taxon>
        <taxon>Bacteroidota</taxon>
        <taxon>Flavobacteriia</taxon>
        <taxon>Flavobacteriales</taxon>
        <taxon>Weeksellaceae</taxon>
        <taxon>Chryseobacterium group</taxon>
        <taxon>Chryseobacterium</taxon>
    </lineage>
</organism>
<protein>
    <submittedName>
        <fullName evidence="6">Helix-turn-helix domain-containing protein</fullName>
    </submittedName>
</protein>
<dbReference type="InterPro" id="IPR018060">
    <property type="entry name" value="HTH_AraC"/>
</dbReference>
<keyword evidence="4" id="KW-0472">Membrane</keyword>
<dbReference type="Proteomes" id="UP000199469">
    <property type="component" value="Unassembled WGS sequence"/>
</dbReference>
<dbReference type="STRING" id="356305.SAMN05421841_1913"/>
<dbReference type="PANTHER" id="PTHR43280:SF29">
    <property type="entry name" value="ARAC-FAMILY TRANSCRIPTIONAL REGULATOR"/>
    <property type="match status" value="1"/>
</dbReference>
<feature type="transmembrane region" description="Helical" evidence="4">
    <location>
        <begin position="21"/>
        <end position="40"/>
    </location>
</feature>
<evidence type="ECO:0000256" key="3">
    <source>
        <dbReference type="ARBA" id="ARBA00023163"/>
    </source>
</evidence>
<keyword evidence="4" id="KW-0812">Transmembrane</keyword>
<keyword evidence="1" id="KW-0805">Transcription regulation</keyword>
<keyword evidence="7" id="KW-1185">Reference proteome</keyword>
<feature type="domain" description="HTH araC/xylS-type" evidence="5">
    <location>
        <begin position="207"/>
        <end position="311"/>
    </location>
</feature>
<dbReference type="SUPFAM" id="SSF46689">
    <property type="entry name" value="Homeodomain-like"/>
    <property type="match status" value="1"/>
</dbReference>
<keyword evidence="3" id="KW-0804">Transcription</keyword>
<dbReference type="Gene3D" id="1.10.10.60">
    <property type="entry name" value="Homeodomain-like"/>
    <property type="match status" value="1"/>
</dbReference>
<evidence type="ECO:0000313" key="6">
    <source>
        <dbReference type="EMBL" id="SEW26416.1"/>
    </source>
</evidence>
<accession>A0A1I0QHF6</accession>
<feature type="transmembrane region" description="Helical" evidence="4">
    <location>
        <begin position="151"/>
        <end position="173"/>
    </location>
</feature>
<dbReference type="RefSeq" id="WP_089791824.1">
    <property type="nucleotide sequence ID" value="NZ_FOIU01000001.1"/>
</dbReference>
<dbReference type="AlphaFoldDB" id="A0A1I0QHF6"/>